<evidence type="ECO:0000259" key="3">
    <source>
        <dbReference type="Pfam" id="PF01551"/>
    </source>
</evidence>
<evidence type="ECO:0000256" key="1">
    <source>
        <dbReference type="SAM" id="Coils"/>
    </source>
</evidence>
<dbReference type="InterPro" id="IPR016047">
    <property type="entry name" value="M23ase_b-sheet_dom"/>
</dbReference>
<reference evidence="4 5" key="1">
    <citation type="submission" date="2012-05" db="EMBL/GenBank/DDBJ databases">
        <authorList>
            <person name="Harkins D.M."/>
            <person name="Madupu R."/>
            <person name="Durkin A.S."/>
            <person name="Torralba M."/>
            <person name="Methe B."/>
            <person name="Sutton G.G."/>
            <person name="Nelson K.E."/>
        </authorList>
    </citation>
    <scope>NUCLEOTIDE SEQUENCE [LARGE SCALE GENOMIC DNA]</scope>
    <source>
        <strain evidence="4 5">F0490</strain>
    </source>
</reference>
<protein>
    <submittedName>
        <fullName evidence="4">Peptidase, M23 family</fullName>
    </submittedName>
</protein>
<evidence type="ECO:0000313" key="5">
    <source>
        <dbReference type="Proteomes" id="UP000004578"/>
    </source>
</evidence>
<dbReference type="Proteomes" id="UP000004578">
    <property type="component" value="Unassembled WGS sequence"/>
</dbReference>
<dbReference type="CDD" id="cd12797">
    <property type="entry name" value="M23_peptidase"/>
    <property type="match status" value="1"/>
</dbReference>
<dbReference type="PATRIC" id="fig|1125717.3.peg.1375"/>
<proteinExistence type="predicted"/>
<accession>J0NB80</accession>
<keyword evidence="1" id="KW-0175">Coiled coil</keyword>
<comment type="caution">
    <text evidence="4">The sequence shown here is derived from an EMBL/GenBank/DDBJ whole genome shotgun (WGS) entry which is preliminary data.</text>
</comment>
<evidence type="ECO:0000256" key="2">
    <source>
        <dbReference type="SAM" id="MobiDB-lite"/>
    </source>
</evidence>
<feature type="domain" description="M23ase beta-sheet core" evidence="3">
    <location>
        <begin position="301"/>
        <end position="399"/>
    </location>
</feature>
<dbReference type="Pfam" id="PF01551">
    <property type="entry name" value="Peptidase_M23"/>
    <property type="match status" value="1"/>
</dbReference>
<dbReference type="SUPFAM" id="SSF51261">
    <property type="entry name" value="Duplicated hybrid motif"/>
    <property type="match status" value="1"/>
</dbReference>
<organism evidence="4 5">
    <name type="scientific">Schaalia georgiae F0490</name>
    <dbReference type="NCBI Taxonomy" id="1125717"/>
    <lineage>
        <taxon>Bacteria</taxon>
        <taxon>Bacillati</taxon>
        <taxon>Actinomycetota</taxon>
        <taxon>Actinomycetes</taxon>
        <taxon>Actinomycetales</taxon>
        <taxon>Actinomycetaceae</taxon>
        <taxon>Schaalia</taxon>
    </lineage>
</organism>
<name>J0NB80_9ACTO</name>
<feature type="coiled-coil region" evidence="1">
    <location>
        <begin position="19"/>
        <end position="46"/>
    </location>
</feature>
<dbReference type="Gene3D" id="2.70.70.10">
    <property type="entry name" value="Glucose Permease (Domain IIA)"/>
    <property type="match status" value="1"/>
</dbReference>
<dbReference type="AlphaFoldDB" id="J0NB80"/>
<dbReference type="EMBL" id="AKFS01000224">
    <property type="protein sequence ID" value="EJF41877.1"/>
    <property type="molecule type" value="Genomic_DNA"/>
</dbReference>
<dbReference type="GO" id="GO:0004222">
    <property type="term" value="F:metalloendopeptidase activity"/>
    <property type="evidence" value="ECO:0007669"/>
    <property type="project" value="TreeGrafter"/>
</dbReference>
<keyword evidence="5" id="KW-1185">Reference proteome</keyword>
<feature type="compositionally biased region" description="Basic and acidic residues" evidence="2">
    <location>
        <begin position="192"/>
        <end position="208"/>
    </location>
</feature>
<evidence type="ECO:0000313" key="4">
    <source>
        <dbReference type="EMBL" id="EJF41877.1"/>
    </source>
</evidence>
<feature type="region of interest" description="Disordered" evidence="2">
    <location>
        <begin position="190"/>
        <end position="209"/>
    </location>
</feature>
<dbReference type="InterPro" id="IPR011055">
    <property type="entry name" value="Dup_hybrid_motif"/>
</dbReference>
<dbReference type="PANTHER" id="PTHR21666">
    <property type="entry name" value="PEPTIDASE-RELATED"/>
    <property type="match status" value="1"/>
</dbReference>
<dbReference type="InterPro" id="IPR050570">
    <property type="entry name" value="Cell_wall_metabolism_enzyme"/>
</dbReference>
<feature type="coiled-coil region" evidence="1">
    <location>
        <begin position="75"/>
        <end position="109"/>
    </location>
</feature>
<dbReference type="PANTHER" id="PTHR21666:SF270">
    <property type="entry name" value="MUREIN HYDROLASE ACTIVATOR ENVC"/>
    <property type="match status" value="1"/>
</dbReference>
<sequence>MALALGAMVAPTTVADDDRDAAAAAKEAAEASMNELRAQLEGIDANLAQVFVDLQSLNGQIPEAQTKADEAGTRYDTAVREHAVLEGQLRAAKSEKAAIDSEISQATRDQSQASAAIGELVRRKYREGGASAVTLALTAEGSASIEQRASAADAALRAETQTVNAALDVQSSQRTQQARQDAITNRIGSLEEQSRQAEEDARSAKEEADSTLAELNTLRADAQAKQAEWDSRKGEVEASLAQAEADYQARSAELSQIDEANRASGVTYTSSSGFRSPLDIPIVVTSPFGMRYHPVLGIMKGHSGTDMAADCGTVIRAVASGYVNAVSSDVSAGNYVDVNHGMVGGNSVITEYLHMQAQYVSPGQYVNAGDALGEVGSTGYATGCHLHFGVRQNGSYVEPMDYL</sequence>
<gene>
    <name evidence="4" type="ORF">HMPREF1317_0720</name>
</gene>